<protein>
    <submittedName>
        <fullName evidence="2">Uu.00g065260.m01.CDS01</fullName>
    </submittedName>
</protein>
<name>A0AAI8VN49_9PEZI</name>
<reference evidence="2" key="1">
    <citation type="submission" date="2023-10" db="EMBL/GenBank/DDBJ databases">
        <authorList>
            <person name="Hackl T."/>
        </authorList>
    </citation>
    <scope>NUCLEOTIDE SEQUENCE</scope>
</reference>
<comment type="caution">
    <text evidence="2">The sequence shown here is derived from an EMBL/GenBank/DDBJ whole genome shotgun (WGS) entry which is preliminary data.</text>
</comment>
<evidence type="ECO:0000259" key="1">
    <source>
        <dbReference type="Pfam" id="PF06985"/>
    </source>
</evidence>
<evidence type="ECO:0000313" key="2">
    <source>
        <dbReference type="EMBL" id="CAJ2510901.1"/>
    </source>
</evidence>
<dbReference type="AlphaFoldDB" id="A0AAI8VN49"/>
<proteinExistence type="predicted"/>
<evidence type="ECO:0000313" key="3">
    <source>
        <dbReference type="Proteomes" id="UP001295740"/>
    </source>
</evidence>
<sequence length="368" mass="41771">MWLLRTDKLELVEFSEELAPKYAILSHTWGPDEVTLQDVQAISRKQWSQSVSQTASAIKAKKGFTKIKRTQALAAKMGYRYIWVDTCCIDKTSSAELSEAINSMYRWYQKASVCYAYMEDVEYGCNGSASGQFYLICQGSRCFRRGWTLQESIAPEDVLFYGRDWSHLGSKAKDEDVRISLAAITGIDVRVLEGIVPPREMTIAARMKWASPRETTRSEDMAYCLMGLFDVNMPLLYDEGAKAFIRLQEEILKVSDDHSIFIWTTPEFETPKEALSGLLAETPKHFAHVESYRPMPPALSRASIAWSSTNHGLRIALSIITILDKEGNEVQAEVCAPRTPSTRYLAWLSRQNQFPIRDKPKSLTISYL</sequence>
<accession>A0AAI8VN49</accession>
<dbReference type="PANTHER" id="PTHR10622:SF10">
    <property type="entry name" value="HET DOMAIN-CONTAINING PROTEIN"/>
    <property type="match status" value="1"/>
</dbReference>
<dbReference type="Proteomes" id="UP001295740">
    <property type="component" value="Unassembled WGS sequence"/>
</dbReference>
<organism evidence="2 3">
    <name type="scientific">Anthostomella pinea</name>
    <dbReference type="NCBI Taxonomy" id="933095"/>
    <lineage>
        <taxon>Eukaryota</taxon>
        <taxon>Fungi</taxon>
        <taxon>Dikarya</taxon>
        <taxon>Ascomycota</taxon>
        <taxon>Pezizomycotina</taxon>
        <taxon>Sordariomycetes</taxon>
        <taxon>Xylariomycetidae</taxon>
        <taxon>Xylariales</taxon>
        <taxon>Xylariaceae</taxon>
        <taxon>Anthostomella</taxon>
    </lineage>
</organism>
<dbReference type="EMBL" id="CAUWAG010000018">
    <property type="protein sequence ID" value="CAJ2510901.1"/>
    <property type="molecule type" value="Genomic_DNA"/>
</dbReference>
<feature type="domain" description="Heterokaryon incompatibility" evidence="1">
    <location>
        <begin position="22"/>
        <end position="120"/>
    </location>
</feature>
<dbReference type="InterPro" id="IPR010730">
    <property type="entry name" value="HET"/>
</dbReference>
<dbReference type="Pfam" id="PF06985">
    <property type="entry name" value="HET"/>
    <property type="match status" value="1"/>
</dbReference>
<dbReference type="PANTHER" id="PTHR10622">
    <property type="entry name" value="HET DOMAIN-CONTAINING PROTEIN"/>
    <property type="match status" value="1"/>
</dbReference>
<gene>
    <name evidence="2" type="ORF">KHLLAP_LOCUS11369</name>
</gene>
<keyword evidence="3" id="KW-1185">Reference proteome</keyword>